<dbReference type="GO" id="GO:0006629">
    <property type="term" value="P:lipid metabolic process"/>
    <property type="evidence" value="ECO:0007669"/>
    <property type="project" value="InterPro"/>
</dbReference>
<dbReference type="CTD" id="6754371"/>
<dbReference type="Gene3D" id="3.20.20.190">
    <property type="entry name" value="Phosphatidylinositol (PI) phosphodiesterase"/>
    <property type="match status" value="1"/>
</dbReference>
<dbReference type="InterPro" id="IPR000909">
    <property type="entry name" value="PLipase_C_PInositol-sp_X_dom"/>
</dbReference>
<feature type="compositionally biased region" description="Polar residues" evidence="1">
    <location>
        <begin position="10"/>
        <end position="22"/>
    </location>
</feature>
<dbReference type="EMBL" id="DS985246">
    <property type="protein sequence ID" value="EDV23633.1"/>
    <property type="molecule type" value="Genomic_DNA"/>
</dbReference>
<accession>B3S0G4</accession>
<dbReference type="STRING" id="10228.B3S0G4"/>
<dbReference type="HOGENOM" id="CLU_018513_0_0_1"/>
<dbReference type="SUPFAM" id="SSF51695">
    <property type="entry name" value="PLC-like phosphodiesterases"/>
    <property type="match status" value="1"/>
</dbReference>
<dbReference type="GeneID" id="6754371"/>
<dbReference type="eggNOG" id="KOG4306">
    <property type="taxonomic scope" value="Eukaryota"/>
</dbReference>
<dbReference type="InterPro" id="IPR051057">
    <property type="entry name" value="PI-PLC_domain"/>
</dbReference>
<evidence type="ECO:0000256" key="1">
    <source>
        <dbReference type="SAM" id="MobiDB-lite"/>
    </source>
</evidence>
<evidence type="ECO:0000313" key="3">
    <source>
        <dbReference type="EMBL" id="EDV23633.1"/>
    </source>
</evidence>
<proteinExistence type="predicted"/>
<dbReference type="Proteomes" id="UP000009022">
    <property type="component" value="Unassembled WGS sequence"/>
</dbReference>
<dbReference type="AlphaFoldDB" id="B3S0G4"/>
<dbReference type="SUPFAM" id="SSF63737">
    <property type="entry name" value="Leukotriene A4 hydrolase N-terminal domain"/>
    <property type="match status" value="1"/>
</dbReference>
<dbReference type="InterPro" id="IPR017946">
    <property type="entry name" value="PLC-like_Pdiesterase_TIM-brl"/>
</dbReference>
<dbReference type="GO" id="GO:0008081">
    <property type="term" value="F:phosphoric diester hydrolase activity"/>
    <property type="evidence" value="ECO:0000318"/>
    <property type="project" value="GO_Central"/>
</dbReference>
<dbReference type="PROSITE" id="PS50007">
    <property type="entry name" value="PIPLC_X_DOMAIN"/>
    <property type="match status" value="1"/>
</dbReference>
<dbReference type="PANTHER" id="PTHR13593">
    <property type="match status" value="1"/>
</dbReference>
<dbReference type="InterPro" id="IPR042097">
    <property type="entry name" value="Aminopeptidase_N-like_N_sf"/>
</dbReference>
<sequence>MTFGYKGNRTVETTRSSIMSTDNPRDDLPGSHFLPNIKAKEYYVNLSMDINQFQYNLMFIIRIAVLSPTNTIILHGNGIDMKSKPQITRSLDFHQTLIQYRLRNASRRSTQNASRYSLVLDKNLAIGHYYIRFNLTSQIASKFLRCCKDEKNSRSGMLSSLKVLPYLNEKLFKINFKAVIVAHKDYQLRWNTQYARKASVSSNKISYTFGAFNFMSSRLYMVLQSAANLLTDGQSIITNELLRKIVSYKMDPLSVSQEIQKSGINTQRNNRMHRQCEKLNLKVAKQKWGSPYNQSFLIIQWDTSWQPGEFDFIAVFNKIPKSPFNHLPRQYYWIKYARNNTIVTDVVYRQNLYYYVVYYTYKRNPASLQGFGFTPVKVIWIYNNLTNLPAMQDDSGYAAQPHPRISPQDVNIKESVIQLQDSQNYTNHYPFLTASGQHTLDIGIDLSLTFNLNWYHPHDVDKWDYVAIYNHDPKNDSGYIANQWCWVSDYKTGFCNTGVQFDRQHHYFAAYISYDYHAKKYVIKESMKYPNHSHWMSDLKNSISKVKLRDLILPGTHDSACYDMVFSLADSWTQTQSETFENQLLDGIRYFDLRTEYKKGSKDKFRFVHNTWLTTTSVPNFLQSVKTFVSKYQEIIILDFNHFYYFNANIHDELIEVIMKHIGNDMAPISFTQDVIIGKMWDQNKRIIVAYDGKSQSLKNRNNKKLWPAIRSVWPNVDHVQDAKKKLDQEVDRNHTSLWVLQGILTPLSESIIPFSVQHLANTMNSNLNTWLENDWLHKSINIVISDFYLGNNVVSIAVQRNQAKDRALNVTIG</sequence>
<keyword evidence="4" id="KW-1185">Reference proteome</keyword>
<dbReference type="KEGG" id="tad:TRIADDRAFT_57039"/>
<reference evidence="3 4" key="1">
    <citation type="journal article" date="2008" name="Nature">
        <title>The Trichoplax genome and the nature of placozoans.</title>
        <authorList>
            <person name="Srivastava M."/>
            <person name="Begovic E."/>
            <person name="Chapman J."/>
            <person name="Putnam N.H."/>
            <person name="Hellsten U."/>
            <person name="Kawashima T."/>
            <person name="Kuo A."/>
            <person name="Mitros T."/>
            <person name="Salamov A."/>
            <person name="Carpenter M.L."/>
            <person name="Signorovitch A.Y."/>
            <person name="Moreno M.A."/>
            <person name="Kamm K."/>
            <person name="Grimwood J."/>
            <person name="Schmutz J."/>
            <person name="Shapiro H."/>
            <person name="Grigoriev I.V."/>
            <person name="Buss L.W."/>
            <person name="Schierwater B."/>
            <person name="Dellaporta S.L."/>
            <person name="Rokhsar D.S."/>
        </authorList>
    </citation>
    <scope>NUCLEOTIDE SEQUENCE [LARGE SCALE GENOMIC DNA]</scope>
    <source>
        <strain evidence="3 4">Grell-BS-1999</strain>
    </source>
</reference>
<dbReference type="InParanoid" id="B3S0G4"/>
<evidence type="ECO:0000313" key="4">
    <source>
        <dbReference type="Proteomes" id="UP000009022"/>
    </source>
</evidence>
<protein>
    <recommendedName>
        <fullName evidence="2">Phosphatidylinositol-specific phospholipase C X domain-containing protein</fullName>
    </recommendedName>
</protein>
<dbReference type="SMART" id="SM00148">
    <property type="entry name" value="PLCXc"/>
    <property type="match status" value="1"/>
</dbReference>
<feature type="domain" description="Phosphatidylinositol-specific phospholipase C X" evidence="2">
    <location>
        <begin position="542"/>
        <end position="694"/>
    </location>
</feature>
<dbReference type="OrthoDB" id="1046782at2759"/>
<name>B3S0G4_TRIAD</name>
<dbReference type="PANTHER" id="PTHR13593:SF113">
    <property type="entry name" value="SI:DKEY-266F7.9"/>
    <property type="match status" value="1"/>
</dbReference>
<gene>
    <name evidence="3" type="ORF">TRIADDRAFT_57039</name>
</gene>
<organism evidence="3 4">
    <name type="scientific">Trichoplax adhaerens</name>
    <name type="common">Trichoplax reptans</name>
    <dbReference type="NCBI Taxonomy" id="10228"/>
    <lineage>
        <taxon>Eukaryota</taxon>
        <taxon>Metazoa</taxon>
        <taxon>Placozoa</taxon>
        <taxon>Uniplacotomia</taxon>
        <taxon>Trichoplacea</taxon>
        <taxon>Trichoplacidae</taxon>
        <taxon>Trichoplax</taxon>
    </lineage>
</organism>
<feature type="region of interest" description="Disordered" evidence="1">
    <location>
        <begin position="1"/>
        <end position="25"/>
    </location>
</feature>
<dbReference type="Gene3D" id="2.60.40.1730">
    <property type="entry name" value="tricorn interacting facor f3 domain"/>
    <property type="match status" value="1"/>
</dbReference>
<dbReference type="RefSeq" id="XP_002113159.1">
    <property type="nucleotide sequence ID" value="XM_002113123.1"/>
</dbReference>
<dbReference type="PhylomeDB" id="B3S0G4"/>
<evidence type="ECO:0000259" key="2">
    <source>
        <dbReference type="SMART" id="SM00148"/>
    </source>
</evidence>